<dbReference type="Proteomes" id="UP001341281">
    <property type="component" value="Chromosome 10"/>
</dbReference>
<accession>A0AAQ3UZ32</accession>
<feature type="region of interest" description="Disordered" evidence="1">
    <location>
        <begin position="29"/>
        <end position="136"/>
    </location>
</feature>
<feature type="non-terminal residue" evidence="2">
    <location>
        <position position="247"/>
    </location>
</feature>
<gene>
    <name evidence="2" type="ORF">U9M48_044177</name>
</gene>
<feature type="compositionally biased region" description="Polar residues" evidence="1">
    <location>
        <begin position="97"/>
        <end position="112"/>
    </location>
</feature>
<evidence type="ECO:0000313" key="3">
    <source>
        <dbReference type="Proteomes" id="UP001341281"/>
    </source>
</evidence>
<reference evidence="2 3" key="1">
    <citation type="submission" date="2024-02" db="EMBL/GenBank/DDBJ databases">
        <title>High-quality chromosome-scale genome assembly of Pensacola bahiagrass (Paspalum notatum Flugge var. saurae).</title>
        <authorList>
            <person name="Vega J.M."/>
            <person name="Podio M."/>
            <person name="Orjuela J."/>
            <person name="Siena L.A."/>
            <person name="Pessino S.C."/>
            <person name="Combes M.C."/>
            <person name="Mariac C."/>
            <person name="Albertini E."/>
            <person name="Pupilli F."/>
            <person name="Ortiz J.P.A."/>
            <person name="Leblanc O."/>
        </authorList>
    </citation>
    <scope>NUCLEOTIDE SEQUENCE [LARGE SCALE GENOMIC DNA]</scope>
    <source>
        <strain evidence="2">R1</strain>
        <tissue evidence="2">Leaf</tissue>
    </source>
</reference>
<organism evidence="2 3">
    <name type="scientific">Paspalum notatum var. saurae</name>
    <dbReference type="NCBI Taxonomy" id="547442"/>
    <lineage>
        <taxon>Eukaryota</taxon>
        <taxon>Viridiplantae</taxon>
        <taxon>Streptophyta</taxon>
        <taxon>Embryophyta</taxon>
        <taxon>Tracheophyta</taxon>
        <taxon>Spermatophyta</taxon>
        <taxon>Magnoliopsida</taxon>
        <taxon>Liliopsida</taxon>
        <taxon>Poales</taxon>
        <taxon>Poaceae</taxon>
        <taxon>PACMAD clade</taxon>
        <taxon>Panicoideae</taxon>
        <taxon>Andropogonodae</taxon>
        <taxon>Paspaleae</taxon>
        <taxon>Paspalinae</taxon>
        <taxon>Paspalum</taxon>
    </lineage>
</organism>
<protein>
    <submittedName>
        <fullName evidence="2">Uncharacterized protein</fullName>
    </submittedName>
</protein>
<feature type="compositionally biased region" description="Low complexity" evidence="1">
    <location>
        <begin position="116"/>
        <end position="136"/>
    </location>
</feature>
<dbReference type="EMBL" id="CP144754">
    <property type="protein sequence ID" value="WVZ98792.1"/>
    <property type="molecule type" value="Genomic_DNA"/>
</dbReference>
<proteinExistence type="predicted"/>
<dbReference type="AlphaFoldDB" id="A0AAQ3UZ32"/>
<evidence type="ECO:0000256" key="1">
    <source>
        <dbReference type="SAM" id="MobiDB-lite"/>
    </source>
</evidence>
<sequence length="247" mass="26628">QENQRYLNYRCPFPIGFTGTIALHVPSASAPPQARTFPATTTAPTFPDTRTAAASSTVRPSTAVRPPSFPPEASSMLVLEEPNPSAPGHGSVPHPTSAPSAATQSPRSTDPRTCTPGGRRPCAPRAPAAGGPARALPTLCVCGRRPRRLLPRCLGTWLPRVQPPPSRCSSQRPPGYEGSWALHRCRGMLCMTNDDHGQINCCPSRHPPPPYGSHGSPPPPVSHDYNLRSGSSNRHWRFQVLIYFLNL</sequence>
<evidence type="ECO:0000313" key="2">
    <source>
        <dbReference type="EMBL" id="WVZ98792.1"/>
    </source>
</evidence>
<name>A0AAQ3UZ32_PASNO</name>
<keyword evidence="3" id="KW-1185">Reference proteome</keyword>
<feature type="compositionally biased region" description="Low complexity" evidence="1">
    <location>
        <begin position="30"/>
        <end position="54"/>
    </location>
</feature>